<dbReference type="OrthoDB" id="978645at2"/>
<evidence type="ECO:0008006" key="4">
    <source>
        <dbReference type="Google" id="ProtNLM"/>
    </source>
</evidence>
<protein>
    <recommendedName>
        <fullName evidence="4">Outer membrane protein beta-barrel domain-containing protein</fullName>
    </recommendedName>
</protein>
<feature type="signal peptide" evidence="1">
    <location>
        <begin position="1"/>
        <end position="19"/>
    </location>
</feature>
<keyword evidence="1" id="KW-0732">Signal</keyword>
<dbReference type="EMBL" id="FUWH01000003">
    <property type="protein sequence ID" value="SJZ62812.1"/>
    <property type="molecule type" value="Genomic_DNA"/>
</dbReference>
<organism evidence="2 3">
    <name type="scientific">Sediminibacterium ginsengisoli</name>
    <dbReference type="NCBI Taxonomy" id="413434"/>
    <lineage>
        <taxon>Bacteria</taxon>
        <taxon>Pseudomonadati</taxon>
        <taxon>Bacteroidota</taxon>
        <taxon>Chitinophagia</taxon>
        <taxon>Chitinophagales</taxon>
        <taxon>Chitinophagaceae</taxon>
        <taxon>Sediminibacterium</taxon>
    </lineage>
</organism>
<evidence type="ECO:0000313" key="3">
    <source>
        <dbReference type="Proteomes" id="UP000190888"/>
    </source>
</evidence>
<evidence type="ECO:0000313" key="2">
    <source>
        <dbReference type="EMBL" id="SJZ62812.1"/>
    </source>
</evidence>
<dbReference type="AlphaFoldDB" id="A0A1T4M7B8"/>
<dbReference type="STRING" id="413434.SAMN04488132_103221"/>
<proteinExistence type="predicted"/>
<dbReference type="Proteomes" id="UP000190888">
    <property type="component" value="Unassembled WGS sequence"/>
</dbReference>
<keyword evidence="3" id="KW-1185">Reference proteome</keyword>
<dbReference type="RefSeq" id="WP_139367024.1">
    <property type="nucleotide sequence ID" value="NZ_FUWH01000003.1"/>
</dbReference>
<feature type="chain" id="PRO_5012007022" description="Outer membrane protein beta-barrel domain-containing protein" evidence="1">
    <location>
        <begin position="20"/>
        <end position="166"/>
    </location>
</feature>
<gene>
    <name evidence="2" type="ORF">SAMN04488132_103221</name>
</gene>
<sequence length="166" mass="18591">MSKPIAILYCLLISVCLNAQNVTDPYWYKNALGIKPGARNAISSRHFLNPDKAVEGLIYLSEADFRITGLYERYYKIGKLKGFSCYYGAGAHIGFWSEYWKALFPDRKHGATFGPDAIIGLDMKIPGVPINISLDWQPSYNITGEKGFDGARGGVGLRYTFADFFR</sequence>
<evidence type="ECO:0000256" key="1">
    <source>
        <dbReference type="SAM" id="SignalP"/>
    </source>
</evidence>
<accession>A0A1T4M7B8</accession>
<reference evidence="2 3" key="1">
    <citation type="submission" date="2017-02" db="EMBL/GenBank/DDBJ databases">
        <authorList>
            <person name="Peterson S.W."/>
        </authorList>
    </citation>
    <scope>NUCLEOTIDE SEQUENCE [LARGE SCALE GENOMIC DNA]</scope>
    <source>
        <strain evidence="2 3">DSM 22335</strain>
    </source>
</reference>
<name>A0A1T4M7B8_9BACT</name>